<dbReference type="Proteomes" id="UP000622166">
    <property type="component" value="Unassembled WGS sequence"/>
</dbReference>
<reference evidence="7" key="1">
    <citation type="journal article" date="2014" name="Int. J. Syst. Evol. Microbiol.">
        <title>Complete genome sequence of Corynebacterium casei LMG S-19264T (=DSM 44701T), isolated from a smear-ripened cheese.</title>
        <authorList>
            <consortium name="US DOE Joint Genome Institute (JGI-PGF)"/>
            <person name="Walter F."/>
            <person name="Albersmeier A."/>
            <person name="Kalinowski J."/>
            <person name="Ruckert C."/>
        </authorList>
    </citation>
    <scope>NUCLEOTIDE SEQUENCE</scope>
    <source>
        <strain evidence="7">JCM 4815</strain>
    </source>
</reference>
<keyword evidence="1" id="KW-0645">Protease</keyword>
<dbReference type="Pfam" id="PF00413">
    <property type="entry name" value="Peptidase_M10"/>
    <property type="match status" value="1"/>
</dbReference>
<keyword evidence="2" id="KW-0479">Metal-binding</keyword>
<protein>
    <recommendedName>
        <fullName evidence="6">Peptidase M10 metallopeptidase domain-containing protein</fullName>
    </recommendedName>
</protein>
<gene>
    <name evidence="7" type="ORF">GCM10010365_42030</name>
</gene>
<evidence type="ECO:0000256" key="5">
    <source>
        <dbReference type="SAM" id="SignalP"/>
    </source>
</evidence>
<comment type="caution">
    <text evidence="7">The sequence shown here is derived from an EMBL/GenBank/DDBJ whole genome shotgun (WGS) entry which is preliminary data.</text>
</comment>
<dbReference type="EMBL" id="BMVW01000008">
    <property type="protein sequence ID" value="GGZ17692.1"/>
    <property type="molecule type" value="Genomic_DNA"/>
</dbReference>
<dbReference type="GO" id="GO:0004222">
    <property type="term" value="F:metalloendopeptidase activity"/>
    <property type="evidence" value="ECO:0007669"/>
    <property type="project" value="InterPro"/>
</dbReference>
<dbReference type="SUPFAM" id="SSF55486">
    <property type="entry name" value="Metalloproteases ('zincins'), catalytic domain"/>
    <property type="match status" value="1"/>
</dbReference>
<dbReference type="GO" id="GO:0031012">
    <property type="term" value="C:extracellular matrix"/>
    <property type="evidence" value="ECO:0007669"/>
    <property type="project" value="InterPro"/>
</dbReference>
<evidence type="ECO:0000256" key="4">
    <source>
        <dbReference type="ARBA" id="ARBA00022833"/>
    </source>
</evidence>
<feature type="domain" description="Peptidase M10 metallopeptidase" evidence="6">
    <location>
        <begin position="294"/>
        <end position="371"/>
    </location>
</feature>
<evidence type="ECO:0000259" key="6">
    <source>
        <dbReference type="Pfam" id="PF00413"/>
    </source>
</evidence>
<reference evidence="7" key="2">
    <citation type="submission" date="2020-09" db="EMBL/GenBank/DDBJ databases">
        <authorList>
            <person name="Sun Q."/>
            <person name="Ohkuma M."/>
        </authorList>
    </citation>
    <scope>NUCLEOTIDE SEQUENCE</scope>
    <source>
        <strain evidence="7">JCM 4815</strain>
    </source>
</reference>
<dbReference type="InterPro" id="IPR001818">
    <property type="entry name" value="Pept_M10_metallopeptidase"/>
</dbReference>
<proteinExistence type="predicted"/>
<dbReference type="GO" id="GO:0008270">
    <property type="term" value="F:zinc ion binding"/>
    <property type="evidence" value="ECO:0007669"/>
    <property type="project" value="InterPro"/>
</dbReference>
<dbReference type="GO" id="GO:0006508">
    <property type="term" value="P:proteolysis"/>
    <property type="evidence" value="ECO:0007669"/>
    <property type="project" value="UniProtKB-KW"/>
</dbReference>
<evidence type="ECO:0000256" key="3">
    <source>
        <dbReference type="ARBA" id="ARBA00022801"/>
    </source>
</evidence>
<organism evidence="7 8">
    <name type="scientific">Streptomyces poonensis</name>
    <dbReference type="NCBI Taxonomy" id="68255"/>
    <lineage>
        <taxon>Bacteria</taxon>
        <taxon>Bacillati</taxon>
        <taxon>Actinomycetota</taxon>
        <taxon>Actinomycetes</taxon>
        <taxon>Kitasatosporales</taxon>
        <taxon>Streptomycetaceae</taxon>
        <taxon>Streptomyces</taxon>
    </lineage>
</organism>
<evidence type="ECO:0000256" key="1">
    <source>
        <dbReference type="ARBA" id="ARBA00022670"/>
    </source>
</evidence>
<evidence type="ECO:0000313" key="7">
    <source>
        <dbReference type="EMBL" id="GGZ17692.1"/>
    </source>
</evidence>
<feature type="signal peptide" evidence="5">
    <location>
        <begin position="1"/>
        <end position="31"/>
    </location>
</feature>
<dbReference type="Gene3D" id="3.40.390.10">
    <property type="entry name" value="Collagenase (Catalytic Domain)"/>
    <property type="match status" value="1"/>
</dbReference>
<name>A0A918PP51_9ACTN</name>
<dbReference type="InterPro" id="IPR024079">
    <property type="entry name" value="MetalloPept_cat_dom_sf"/>
</dbReference>
<sequence length="371" mass="38855">MAERIRRGTVGTVAALALFASLSALSGGAQAVGAPEDCVLEKGVLSMEDLPEGSSVIECDAVGRVVAHEGAALTVPRPGTAVGAEGLTPDGEVHGFSLEVADDGTISYTNDDDLSDPPVDMSVDGVDIPDDLSDVVETADDVTEEAEDDNADALDTALPDDALVEDLDDASAAGACSDGAYKTNDLKEYGTYNWYIGDGGMPGGLSRSAAKDAFADAINNITGSYNNCGYTDQVDASASYKGTTTYEADISKSNACTDRDGKSTWDAGDLSGFVAYACWWSWPTPGVKNDLREADVRFNTTDYDFTNKPTSSCSYKYDIRSVATHEAGHVFGMGHVGSGHDNLTMFTDSDPCATKARTLGKGDVLGLRSIY</sequence>
<keyword evidence="3" id="KW-0378">Hydrolase</keyword>
<dbReference type="AlphaFoldDB" id="A0A918PP51"/>
<keyword evidence="8" id="KW-1185">Reference proteome</keyword>
<keyword evidence="4" id="KW-0862">Zinc</keyword>
<accession>A0A918PP51</accession>
<keyword evidence="5" id="KW-0732">Signal</keyword>
<evidence type="ECO:0000313" key="8">
    <source>
        <dbReference type="Proteomes" id="UP000622166"/>
    </source>
</evidence>
<feature type="chain" id="PRO_5036790155" description="Peptidase M10 metallopeptidase domain-containing protein" evidence="5">
    <location>
        <begin position="32"/>
        <end position="371"/>
    </location>
</feature>
<evidence type="ECO:0000256" key="2">
    <source>
        <dbReference type="ARBA" id="ARBA00022723"/>
    </source>
</evidence>